<feature type="signal peptide" evidence="1">
    <location>
        <begin position="1"/>
        <end position="24"/>
    </location>
</feature>
<dbReference type="AlphaFoldDB" id="A0AAU7DNT2"/>
<organism evidence="2">
    <name type="scientific">Telmatobacter sp. DSM 110680</name>
    <dbReference type="NCBI Taxonomy" id="3036704"/>
    <lineage>
        <taxon>Bacteria</taxon>
        <taxon>Pseudomonadati</taxon>
        <taxon>Acidobacteriota</taxon>
        <taxon>Terriglobia</taxon>
        <taxon>Terriglobales</taxon>
        <taxon>Acidobacteriaceae</taxon>
        <taxon>Telmatobacter</taxon>
    </lineage>
</organism>
<keyword evidence="1" id="KW-0732">Signal</keyword>
<accession>A0AAU7DNT2</accession>
<name>A0AAU7DNT2_9BACT</name>
<proteinExistence type="predicted"/>
<evidence type="ECO:0000313" key="2">
    <source>
        <dbReference type="EMBL" id="XBH19463.1"/>
    </source>
</evidence>
<dbReference type="SUPFAM" id="SSF56925">
    <property type="entry name" value="OMPA-like"/>
    <property type="match status" value="1"/>
</dbReference>
<evidence type="ECO:0000256" key="1">
    <source>
        <dbReference type="SAM" id="SignalP"/>
    </source>
</evidence>
<reference evidence="2" key="1">
    <citation type="submission" date="2023-03" db="EMBL/GenBank/DDBJ databases">
        <title>Edaphobacter sp.</title>
        <authorList>
            <person name="Huber K.J."/>
            <person name="Papendorf J."/>
            <person name="Pilke C."/>
            <person name="Bunk B."/>
            <person name="Sproeer C."/>
            <person name="Pester M."/>
        </authorList>
    </citation>
    <scope>NUCLEOTIDE SEQUENCE</scope>
    <source>
        <strain evidence="2">DSM 110680</strain>
    </source>
</reference>
<protein>
    <submittedName>
        <fullName evidence="2">Outer membrane beta-barrel protein</fullName>
    </submittedName>
</protein>
<gene>
    <name evidence="2" type="ORF">P8935_09110</name>
</gene>
<sequence>MRRKLMMAPILVLFFMGAGLKARAQVTYSAEEGKLPFTVGAGVTDISDDWGYENPRQVGITMWVDWRLPFMPPVLQGLGIEFEGRDVNYATPSNLPGHRMDTGLGGPVYQWRRKSRVRPFAKYLMGIGSIDFPNGTTYSHDTRAVFEPGGGADVRVWKSFSVRGEYDYQFWHQIFGPHDLTPNGYTFGAVYDFGLRSR</sequence>
<dbReference type="InterPro" id="IPR011250">
    <property type="entry name" value="OMP/PagP_B-barrel"/>
</dbReference>
<dbReference type="EMBL" id="CP121196">
    <property type="protein sequence ID" value="XBH19463.1"/>
    <property type="molecule type" value="Genomic_DNA"/>
</dbReference>
<dbReference type="Gene3D" id="2.40.160.20">
    <property type="match status" value="1"/>
</dbReference>
<dbReference type="RefSeq" id="WP_348264680.1">
    <property type="nucleotide sequence ID" value="NZ_CP121196.1"/>
</dbReference>
<feature type="chain" id="PRO_5043638614" evidence="1">
    <location>
        <begin position="25"/>
        <end position="198"/>
    </location>
</feature>